<proteinExistence type="predicted"/>
<name>A0AA88DI40_FICCA</name>
<gene>
    <name evidence="1" type="ORF">TIFTF001_012612</name>
</gene>
<sequence>MTPLGSPTATPSTAPFSMVVTFNDLTSAAGLKYLDEYLLSRSYISGYQPSNDDIVVHTAISKTPPEEFINLCRWSFVFGDGVGVIVEGSAANTEEKVPTSAAARANFFDDEDASLTAYFLKLKLLGREGEGEGDLETPRVIRNVIALVEKAENLHHNFECHQELFFECRAYESEFHGVLKQAIVDTFGSLIWALASDFTRMDELYGLVGHVFANVWGVAKIKDYISSLSHFPKDARKLLDSEVEMKLADALETLFFKSKDTVKCLKDLFIDILLLESPLVIRLLKKKLTSCLGCDLHVAELFLELLETAERVVAERVSESGAAFNYRVLDRVVADFYHMILAMEVTENRVGINMLHLKSGLRIVDEEMENFHPDVMRNILDITLEDMVSELYYSFSLTFKGLASLEAKRKFRAPRTSPSCNSSPCPIEHVAEEAVASKICTETPSPLLSEKMGNVSLPSDPVEDAIATEVENPFESPRHGKDIFFLVGTNYQFVDDSHFSYLHDMKDMKDETRSSEHTSLQQPKHSIHRPCLTQLKEHEVESARDAVEGKTRKESRKVIVRSSYFQHKTVNINDQENKQDGLVRDNLANDICNHPVPESAVGNRYSIGIGNVLKRKKTTNDSVQEENVKFKHICTDTDEGKFGSNISHLGNYSDIAEKSMEKFVSMISSFRYSSSGSRASGLRAPLKDVRNTSNNRSTVGVDFSQFAYAPKNHKT</sequence>
<comment type="caution">
    <text evidence="1">The sequence shown here is derived from an EMBL/GenBank/DDBJ whole genome shotgun (WGS) entry which is preliminary data.</text>
</comment>
<dbReference type="Proteomes" id="UP001187192">
    <property type="component" value="Unassembled WGS sequence"/>
</dbReference>
<evidence type="ECO:0000313" key="2">
    <source>
        <dbReference type="Proteomes" id="UP001187192"/>
    </source>
</evidence>
<accession>A0AA88DI40</accession>
<evidence type="ECO:0000313" key="1">
    <source>
        <dbReference type="EMBL" id="GMN43419.1"/>
    </source>
</evidence>
<protein>
    <submittedName>
        <fullName evidence="1">Uncharacterized protein</fullName>
    </submittedName>
</protein>
<dbReference type="AlphaFoldDB" id="A0AA88DI40"/>
<dbReference type="SUPFAM" id="SSF47616">
    <property type="entry name" value="GST C-terminal domain-like"/>
    <property type="match status" value="1"/>
</dbReference>
<organism evidence="1 2">
    <name type="scientific">Ficus carica</name>
    <name type="common">Common fig</name>
    <dbReference type="NCBI Taxonomy" id="3494"/>
    <lineage>
        <taxon>Eukaryota</taxon>
        <taxon>Viridiplantae</taxon>
        <taxon>Streptophyta</taxon>
        <taxon>Embryophyta</taxon>
        <taxon>Tracheophyta</taxon>
        <taxon>Spermatophyta</taxon>
        <taxon>Magnoliopsida</taxon>
        <taxon>eudicotyledons</taxon>
        <taxon>Gunneridae</taxon>
        <taxon>Pentapetalae</taxon>
        <taxon>rosids</taxon>
        <taxon>fabids</taxon>
        <taxon>Rosales</taxon>
        <taxon>Moraceae</taxon>
        <taxon>Ficeae</taxon>
        <taxon>Ficus</taxon>
    </lineage>
</organism>
<dbReference type="EMBL" id="BTGU01000016">
    <property type="protein sequence ID" value="GMN43419.1"/>
    <property type="molecule type" value="Genomic_DNA"/>
</dbReference>
<reference evidence="1" key="1">
    <citation type="submission" date="2023-07" db="EMBL/GenBank/DDBJ databases">
        <title>draft genome sequence of fig (Ficus carica).</title>
        <authorList>
            <person name="Takahashi T."/>
            <person name="Nishimura K."/>
        </authorList>
    </citation>
    <scope>NUCLEOTIDE SEQUENCE</scope>
</reference>
<keyword evidence="2" id="KW-1185">Reference proteome</keyword>
<dbReference type="InterPro" id="IPR036282">
    <property type="entry name" value="Glutathione-S-Trfase_C_sf"/>
</dbReference>